<dbReference type="GO" id="GO:0000166">
    <property type="term" value="F:nucleotide binding"/>
    <property type="evidence" value="ECO:0007669"/>
    <property type="project" value="UniProtKB-KW"/>
</dbReference>
<keyword evidence="2" id="KW-0547">Nucleotide-binding</keyword>
<dbReference type="InterPro" id="IPR041118">
    <property type="entry name" value="Rx_N"/>
</dbReference>
<name>A0AAD7VHG9_QUISA</name>
<dbReference type="AlphaFoldDB" id="A0AAD7VHG9"/>
<feature type="domain" description="Disease resistance N-terminal" evidence="4">
    <location>
        <begin position="6"/>
        <end position="94"/>
    </location>
</feature>
<proteinExistence type="predicted"/>
<organism evidence="5 6">
    <name type="scientific">Quillaja saponaria</name>
    <name type="common">Soap bark tree</name>
    <dbReference type="NCBI Taxonomy" id="32244"/>
    <lineage>
        <taxon>Eukaryota</taxon>
        <taxon>Viridiplantae</taxon>
        <taxon>Streptophyta</taxon>
        <taxon>Embryophyta</taxon>
        <taxon>Tracheophyta</taxon>
        <taxon>Spermatophyta</taxon>
        <taxon>Magnoliopsida</taxon>
        <taxon>eudicotyledons</taxon>
        <taxon>Gunneridae</taxon>
        <taxon>Pentapetalae</taxon>
        <taxon>rosids</taxon>
        <taxon>fabids</taxon>
        <taxon>Fabales</taxon>
        <taxon>Quillajaceae</taxon>
        <taxon>Quillaja</taxon>
    </lineage>
</organism>
<sequence>MAGDLVLSSFLGVAFDRLASPNMVSFFRGGKVKDDLLKKLKINVFSINAVSNDAEEKQMRDPDVKAWLDEVKDAVYETEDLLDEISGRKSEAQLQTTTSKVRNFFTNVSVNPFEQKFESSIQEVLNNLEFLANQVDLLELKRGG</sequence>
<evidence type="ECO:0000313" key="5">
    <source>
        <dbReference type="EMBL" id="KAJ7975819.1"/>
    </source>
</evidence>
<keyword evidence="6" id="KW-1185">Reference proteome</keyword>
<accession>A0AAD7VHG9</accession>
<reference evidence="5" key="1">
    <citation type="journal article" date="2023" name="Science">
        <title>Elucidation of the pathway for biosynthesis of saponin adjuvants from the soapbark tree.</title>
        <authorList>
            <person name="Reed J."/>
            <person name="Orme A."/>
            <person name="El-Demerdash A."/>
            <person name="Owen C."/>
            <person name="Martin L.B.B."/>
            <person name="Misra R.C."/>
            <person name="Kikuchi S."/>
            <person name="Rejzek M."/>
            <person name="Martin A.C."/>
            <person name="Harkess A."/>
            <person name="Leebens-Mack J."/>
            <person name="Louveau T."/>
            <person name="Stephenson M.J."/>
            <person name="Osbourn A."/>
        </authorList>
    </citation>
    <scope>NUCLEOTIDE SEQUENCE</scope>
    <source>
        <strain evidence="5">S10</strain>
    </source>
</reference>
<evidence type="ECO:0000256" key="1">
    <source>
        <dbReference type="ARBA" id="ARBA00022737"/>
    </source>
</evidence>
<evidence type="ECO:0000256" key="3">
    <source>
        <dbReference type="ARBA" id="ARBA00022821"/>
    </source>
</evidence>
<comment type="caution">
    <text evidence="5">The sequence shown here is derived from an EMBL/GenBank/DDBJ whole genome shotgun (WGS) entry which is preliminary data.</text>
</comment>
<dbReference type="Gene3D" id="1.20.5.4130">
    <property type="match status" value="1"/>
</dbReference>
<dbReference type="Proteomes" id="UP001163823">
    <property type="component" value="Chromosome 3"/>
</dbReference>
<keyword evidence="3" id="KW-0611">Plant defense</keyword>
<gene>
    <name evidence="5" type="ORF">O6P43_005681</name>
</gene>
<dbReference type="Pfam" id="PF18052">
    <property type="entry name" value="Rx_N"/>
    <property type="match status" value="1"/>
</dbReference>
<evidence type="ECO:0000259" key="4">
    <source>
        <dbReference type="Pfam" id="PF18052"/>
    </source>
</evidence>
<evidence type="ECO:0000256" key="2">
    <source>
        <dbReference type="ARBA" id="ARBA00022741"/>
    </source>
</evidence>
<protein>
    <submittedName>
        <fullName evidence="5">Disease resistance protein</fullName>
    </submittedName>
</protein>
<evidence type="ECO:0000313" key="6">
    <source>
        <dbReference type="Proteomes" id="UP001163823"/>
    </source>
</evidence>
<keyword evidence="1" id="KW-0677">Repeat</keyword>
<dbReference type="EMBL" id="JARAOO010000003">
    <property type="protein sequence ID" value="KAJ7975819.1"/>
    <property type="molecule type" value="Genomic_DNA"/>
</dbReference>
<dbReference type="GO" id="GO:0006952">
    <property type="term" value="P:defense response"/>
    <property type="evidence" value="ECO:0007669"/>
    <property type="project" value="UniProtKB-KW"/>
</dbReference>